<evidence type="ECO:0000313" key="3">
    <source>
        <dbReference type="Proteomes" id="UP000240883"/>
    </source>
</evidence>
<organism evidence="2 3">
    <name type="scientific">Corynespora cassiicola Philippines</name>
    <dbReference type="NCBI Taxonomy" id="1448308"/>
    <lineage>
        <taxon>Eukaryota</taxon>
        <taxon>Fungi</taxon>
        <taxon>Dikarya</taxon>
        <taxon>Ascomycota</taxon>
        <taxon>Pezizomycotina</taxon>
        <taxon>Dothideomycetes</taxon>
        <taxon>Pleosporomycetidae</taxon>
        <taxon>Pleosporales</taxon>
        <taxon>Corynesporascaceae</taxon>
        <taxon>Corynespora</taxon>
    </lineage>
</organism>
<dbReference type="EMBL" id="KZ678133">
    <property type="protein sequence ID" value="PSN69480.1"/>
    <property type="molecule type" value="Genomic_DNA"/>
</dbReference>
<evidence type="ECO:0000313" key="2">
    <source>
        <dbReference type="EMBL" id="PSN69480.1"/>
    </source>
</evidence>
<evidence type="ECO:0000256" key="1">
    <source>
        <dbReference type="SAM" id="MobiDB-lite"/>
    </source>
</evidence>
<dbReference type="AlphaFoldDB" id="A0A2T2NVR4"/>
<protein>
    <submittedName>
        <fullName evidence="2">Uncharacterized protein</fullName>
    </submittedName>
</protein>
<keyword evidence="3" id="KW-1185">Reference proteome</keyword>
<gene>
    <name evidence="2" type="ORF">BS50DRAFT_342953</name>
</gene>
<dbReference type="Proteomes" id="UP000240883">
    <property type="component" value="Unassembled WGS sequence"/>
</dbReference>
<reference evidence="2 3" key="1">
    <citation type="journal article" date="2018" name="Front. Microbiol.">
        <title>Genome-Wide Analysis of Corynespora cassiicola Leaf Fall Disease Putative Effectors.</title>
        <authorList>
            <person name="Lopez D."/>
            <person name="Ribeiro S."/>
            <person name="Label P."/>
            <person name="Fumanal B."/>
            <person name="Venisse J.S."/>
            <person name="Kohler A."/>
            <person name="de Oliveira R.R."/>
            <person name="Labutti K."/>
            <person name="Lipzen A."/>
            <person name="Lail K."/>
            <person name="Bauer D."/>
            <person name="Ohm R.A."/>
            <person name="Barry K.W."/>
            <person name="Spatafora J."/>
            <person name="Grigoriev I.V."/>
            <person name="Martin F.M."/>
            <person name="Pujade-Renaud V."/>
        </authorList>
    </citation>
    <scope>NUCLEOTIDE SEQUENCE [LARGE SCALE GENOMIC DNA]</scope>
    <source>
        <strain evidence="2 3">Philippines</strain>
    </source>
</reference>
<proteinExistence type="predicted"/>
<feature type="compositionally biased region" description="Polar residues" evidence="1">
    <location>
        <begin position="151"/>
        <end position="166"/>
    </location>
</feature>
<feature type="region of interest" description="Disordered" evidence="1">
    <location>
        <begin position="151"/>
        <end position="173"/>
    </location>
</feature>
<sequence length="173" mass="18283">MSRCFGGAVVGGGCRGRRARHVTVWGGSRAARYLESTCIVLFGMHLGEAIDGKTNCRTSSSSLIFGIGRLGRPGSGRSQAAAGVSLARLSVGRDFAPPSSPLLPAHMTLAFTTSDLTRAKVGMFIGPVEKFGGFRFSPKSLPSCQLSRTLVASQPPQSTPCHQRLTNHYGEES</sequence>
<accession>A0A2T2NVR4</accession>
<name>A0A2T2NVR4_CORCC</name>